<dbReference type="RefSeq" id="WP_080522942.1">
    <property type="nucleotide sequence ID" value="NZ_LPUF01000001.1"/>
</dbReference>
<sequence length="275" mass="31437">MNFKPLTVSSLLLAGIATSPFALAHGSFDEHYVNVKFELWNSDDVTSLKEIRNEQDVFASDYYYPDELDFFVSTEDVDYFNWNIDFNQQTIELTYFSIELAEIGDSSYQYIYDSPQGFHFQDSEDNLPDIINVTVETSFAPYGLDPKLVTFDKDNIYVNLNGSMCLYIAMPGKPDCTNPDNLTTGYNNQIKLHVDFAYDARTDALFDAIETKYYDLFPGPEESFCILGYYARYYPETGLYMGTLNGHLYGYGGRFGGLLDAGTMDAWYEQLQIPE</sequence>
<evidence type="ECO:0000256" key="1">
    <source>
        <dbReference type="SAM" id="SignalP"/>
    </source>
</evidence>
<dbReference type="EMBL" id="LPUF01000001">
    <property type="protein sequence ID" value="OQK18337.1"/>
    <property type="molecule type" value="Genomic_DNA"/>
</dbReference>
<comment type="caution">
    <text evidence="2">The sequence shown here is derived from an EMBL/GenBank/DDBJ whole genome shotgun (WGS) entry which is preliminary data.</text>
</comment>
<evidence type="ECO:0000313" key="3">
    <source>
        <dbReference type="Proteomes" id="UP000191980"/>
    </source>
</evidence>
<name>A0A1V8M9X2_9GAMM</name>
<evidence type="ECO:0000313" key="2">
    <source>
        <dbReference type="EMBL" id="OQK18337.1"/>
    </source>
</evidence>
<dbReference type="AlphaFoldDB" id="A0A1V8M9X2"/>
<protein>
    <submittedName>
        <fullName evidence="2">Uncharacterized protein</fullName>
    </submittedName>
</protein>
<dbReference type="Proteomes" id="UP000191980">
    <property type="component" value="Unassembled WGS sequence"/>
</dbReference>
<proteinExistence type="predicted"/>
<reference evidence="2 3" key="1">
    <citation type="submission" date="2015-12" db="EMBL/GenBank/DDBJ databases">
        <authorList>
            <person name="Shamseldin A."/>
            <person name="Moawad H."/>
            <person name="Abd El-Rahim W.M."/>
            <person name="Sadowsky M.J."/>
        </authorList>
    </citation>
    <scope>NUCLEOTIDE SEQUENCE [LARGE SCALE GENOMIC DNA]</scope>
    <source>
        <strain evidence="2 3">WF1</strain>
    </source>
</reference>
<keyword evidence="3" id="KW-1185">Reference proteome</keyword>
<feature type="chain" id="PRO_5012935348" evidence="1">
    <location>
        <begin position="25"/>
        <end position="275"/>
    </location>
</feature>
<organism evidence="2 3">
    <name type="scientific">Methyloprofundus sedimenti</name>
    <dbReference type="NCBI Taxonomy" id="1420851"/>
    <lineage>
        <taxon>Bacteria</taxon>
        <taxon>Pseudomonadati</taxon>
        <taxon>Pseudomonadota</taxon>
        <taxon>Gammaproteobacteria</taxon>
        <taxon>Methylococcales</taxon>
        <taxon>Methylococcaceae</taxon>
        <taxon>Methyloprofundus</taxon>
    </lineage>
</organism>
<accession>A0A1V8M9X2</accession>
<gene>
    <name evidence="2" type="ORF">AU255_11125</name>
</gene>
<dbReference type="OrthoDB" id="8562839at2"/>
<feature type="signal peptide" evidence="1">
    <location>
        <begin position="1"/>
        <end position="24"/>
    </location>
</feature>
<keyword evidence="1" id="KW-0732">Signal</keyword>